<evidence type="ECO:0000313" key="3">
    <source>
        <dbReference type="Proteomes" id="UP000271098"/>
    </source>
</evidence>
<dbReference type="EMBL" id="UYRT01078223">
    <property type="protein sequence ID" value="VDN18069.1"/>
    <property type="molecule type" value="Genomic_DNA"/>
</dbReference>
<accession>A0A183DQB3</accession>
<evidence type="ECO:0000259" key="1">
    <source>
        <dbReference type="Pfam" id="PF01553"/>
    </source>
</evidence>
<dbReference type="GO" id="GO:0016746">
    <property type="term" value="F:acyltransferase activity"/>
    <property type="evidence" value="ECO:0007669"/>
    <property type="project" value="InterPro"/>
</dbReference>
<dbReference type="OrthoDB" id="186786at2759"/>
<feature type="domain" description="Phospholipid/glycerol acyltransferase" evidence="1">
    <location>
        <begin position="2"/>
        <end position="54"/>
    </location>
</feature>
<dbReference type="PANTHER" id="PTHR10983">
    <property type="entry name" value="1-ACYLGLYCEROL-3-PHOSPHATE ACYLTRANSFERASE-RELATED"/>
    <property type="match status" value="1"/>
</dbReference>
<reference evidence="4" key="1">
    <citation type="submission" date="2016-06" db="UniProtKB">
        <authorList>
            <consortium name="WormBaseParasite"/>
        </authorList>
    </citation>
    <scope>IDENTIFICATION</scope>
</reference>
<evidence type="ECO:0000313" key="2">
    <source>
        <dbReference type="EMBL" id="VDN18069.1"/>
    </source>
</evidence>
<organism evidence="4">
    <name type="scientific">Gongylonema pulchrum</name>
    <dbReference type="NCBI Taxonomy" id="637853"/>
    <lineage>
        <taxon>Eukaryota</taxon>
        <taxon>Metazoa</taxon>
        <taxon>Ecdysozoa</taxon>
        <taxon>Nematoda</taxon>
        <taxon>Chromadorea</taxon>
        <taxon>Rhabditida</taxon>
        <taxon>Spirurina</taxon>
        <taxon>Spiruromorpha</taxon>
        <taxon>Spiruroidea</taxon>
        <taxon>Gongylonematidae</taxon>
        <taxon>Gongylonema</taxon>
    </lineage>
</organism>
<dbReference type="InterPro" id="IPR002123">
    <property type="entry name" value="Plipid/glycerol_acylTrfase"/>
</dbReference>
<dbReference type="Pfam" id="PF01553">
    <property type="entry name" value="Acyltransferase"/>
    <property type="match status" value="1"/>
</dbReference>
<protein>
    <submittedName>
        <fullName evidence="4">PlsC domain-containing protein</fullName>
    </submittedName>
</protein>
<dbReference type="GO" id="GO:0036149">
    <property type="term" value="P:phosphatidylinositol acyl-chain remodeling"/>
    <property type="evidence" value="ECO:0007669"/>
    <property type="project" value="TreeGrafter"/>
</dbReference>
<keyword evidence="3" id="KW-1185">Reference proteome</keyword>
<sequence>MINANEPALIIMNHRTRLDWMFFWNALYKMDPCLLTTEKIALKKQLEHIPGAGVCRCFLFSCEIYLQATFRSGDVLTL</sequence>
<name>A0A183DQB3_9BILA</name>
<reference evidence="2 3" key="2">
    <citation type="submission" date="2018-11" db="EMBL/GenBank/DDBJ databases">
        <authorList>
            <consortium name="Pathogen Informatics"/>
        </authorList>
    </citation>
    <scope>NUCLEOTIDE SEQUENCE [LARGE SCALE GENOMIC DNA]</scope>
</reference>
<dbReference type="GO" id="GO:0005783">
    <property type="term" value="C:endoplasmic reticulum"/>
    <property type="evidence" value="ECO:0007669"/>
    <property type="project" value="TreeGrafter"/>
</dbReference>
<proteinExistence type="predicted"/>
<dbReference type="AlphaFoldDB" id="A0A183DQB3"/>
<dbReference type="Proteomes" id="UP000271098">
    <property type="component" value="Unassembled WGS sequence"/>
</dbReference>
<gene>
    <name evidence="2" type="ORF">GPUH_LOCUS10904</name>
</gene>
<dbReference type="SUPFAM" id="SSF69593">
    <property type="entry name" value="Glycerol-3-phosphate (1)-acyltransferase"/>
    <property type="match status" value="1"/>
</dbReference>
<dbReference type="WBParaSite" id="GPUH_0001091701-mRNA-1">
    <property type="protein sequence ID" value="GPUH_0001091701-mRNA-1"/>
    <property type="gene ID" value="GPUH_0001091701"/>
</dbReference>
<evidence type="ECO:0000313" key="4">
    <source>
        <dbReference type="WBParaSite" id="GPUH_0001091701-mRNA-1"/>
    </source>
</evidence>
<dbReference type="PANTHER" id="PTHR10983:SF16">
    <property type="entry name" value="LYSOCARDIOLIPIN ACYLTRANSFERASE 1"/>
    <property type="match status" value="1"/>
</dbReference>